<feature type="region of interest" description="Disordered" evidence="1">
    <location>
        <begin position="32"/>
        <end position="65"/>
    </location>
</feature>
<dbReference type="Gene3D" id="3.30.1330.60">
    <property type="entry name" value="OmpA-like domain"/>
    <property type="match status" value="1"/>
</dbReference>
<name>A0A437RCH2_9BURK</name>
<dbReference type="InterPro" id="IPR036737">
    <property type="entry name" value="OmpA-like_sf"/>
</dbReference>
<reference evidence="3 4" key="1">
    <citation type="submission" date="2019-01" db="EMBL/GenBank/DDBJ databases">
        <authorList>
            <person name="Chen W.-M."/>
        </authorList>
    </citation>
    <scope>NUCLEOTIDE SEQUENCE [LARGE SCALE GENOMIC DNA]</scope>
    <source>
        <strain evidence="3 4">KYPY4</strain>
    </source>
</reference>
<feature type="chain" id="PRO_5019466580" description="OmpA-like domain-containing protein" evidence="2">
    <location>
        <begin position="29"/>
        <end position="190"/>
    </location>
</feature>
<accession>A0A437RCH2</accession>
<gene>
    <name evidence="3" type="ORF">EOE66_17620</name>
</gene>
<evidence type="ECO:0000256" key="2">
    <source>
        <dbReference type="SAM" id="SignalP"/>
    </source>
</evidence>
<dbReference type="RefSeq" id="WP_128230026.1">
    <property type="nucleotide sequence ID" value="NZ_SACR01000005.1"/>
</dbReference>
<protein>
    <recommendedName>
        <fullName evidence="5">OmpA-like domain-containing protein</fullName>
    </recommendedName>
</protein>
<evidence type="ECO:0000313" key="3">
    <source>
        <dbReference type="EMBL" id="RVU44481.1"/>
    </source>
</evidence>
<dbReference type="Proteomes" id="UP000285575">
    <property type="component" value="Unassembled WGS sequence"/>
</dbReference>
<evidence type="ECO:0008006" key="5">
    <source>
        <dbReference type="Google" id="ProtNLM"/>
    </source>
</evidence>
<proteinExistence type="predicted"/>
<feature type="signal peptide" evidence="2">
    <location>
        <begin position="1"/>
        <end position="28"/>
    </location>
</feature>
<feature type="compositionally biased region" description="Low complexity" evidence="1">
    <location>
        <begin position="37"/>
        <end position="65"/>
    </location>
</feature>
<evidence type="ECO:0000313" key="4">
    <source>
        <dbReference type="Proteomes" id="UP000285575"/>
    </source>
</evidence>
<keyword evidence="2" id="KW-0732">Signal</keyword>
<dbReference type="OrthoDB" id="9782229at2"/>
<sequence length="190" mass="19065">MQLGPHPTRRLCLHTGAALGLLTLGACAGGPAGQPGGSAAPAAARTTGNPAANPGGAGNASAAKPPSLSVERDWLRAWFEGTPVVIEQRGDGPLSVQVPLAFSFEPRRATVKPALAAVLDKLAQSLRRTRAVLPLMSAPADPGGSPALAVQRATAVRAHLLSRGVPIAQLGPPAAAAGDSVQLRAELDPA</sequence>
<comment type="caution">
    <text evidence="3">The sequence shown here is derived from an EMBL/GenBank/DDBJ whole genome shotgun (WGS) entry which is preliminary data.</text>
</comment>
<keyword evidence="4" id="KW-1185">Reference proteome</keyword>
<dbReference type="SUPFAM" id="SSF103088">
    <property type="entry name" value="OmpA-like"/>
    <property type="match status" value="1"/>
</dbReference>
<dbReference type="AlphaFoldDB" id="A0A437RCH2"/>
<organism evidence="3 4">
    <name type="scientific">Rubrivivax rivuli</name>
    <dbReference type="NCBI Taxonomy" id="1862385"/>
    <lineage>
        <taxon>Bacteria</taxon>
        <taxon>Pseudomonadati</taxon>
        <taxon>Pseudomonadota</taxon>
        <taxon>Betaproteobacteria</taxon>
        <taxon>Burkholderiales</taxon>
        <taxon>Sphaerotilaceae</taxon>
        <taxon>Rubrivivax</taxon>
    </lineage>
</organism>
<dbReference type="EMBL" id="SACR01000005">
    <property type="protein sequence ID" value="RVU44481.1"/>
    <property type="molecule type" value="Genomic_DNA"/>
</dbReference>
<evidence type="ECO:0000256" key="1">
    <source>
        <dbReference type="SAM" id="MobiDB-lite"/>
    </source>
</evidence>